<feature type="domain" description="Helitron helicase-like" evidence="1">
    <location>
        <begin position="10"/>
        <end position="75"/>
    </location>
</feature>
<dbReference type="Proteomes" id="UP000309038">
    <property type="component" value="Unassembled WGS sequence"/>
</dbReference>
<reference evidence="2 3" key="1">
    <citation type="submission" date="2019-02" db="EMBL/GenBank/DDBJ databases">
        <title>Genome sequencing of the rare red list fungi Phlebia centrifuga.</title>
        <authorList>
            <person name="Buettner E."/>
            <person name="Kellner H."/>
        </authorList>
    </citation>
    <scope>NUCLEOTIDE SEQUENCE [LARGE SCALE GENOMIC DNA]</scope>
    <source>
        <strain evidence="2 3">DSM 108282</strain>
    </source>
</reference>
<name>A0A4S4K8L1_9APHY</name>
<sequence>MGPDKDCRACNIAGDPYGAAKFFHFTINAILETLLQVKVTKYQVKAEPGIFGKVAAYFGTVKAQGCGTLHLHMLIWLKDTPTPAELLELLKSDLFRDKMKTFIKANMRAYCPGLESAKLVKAIRSDQLWALHVPPHPDSLTYA</sequence>
<evidence type="ECO:0000313" key="2">
    <source>
        <dbReference type="EMBL" id="THG94143.1"/>
    </source>
</evidence>
<dbReference type="EMBL" id="SGPJ01000494">
    <property type="protein sequence ID" value="THG94143.1"/>
    <property type="molecule type" value="Genomic_DNA"/>
</dbReference>
<dbReference type="AlphaFoldDB" id="A0A4S4K8L1"/>
<organism evidence="2 3">
    <name type="scientific">Hermanssonia centrifuga</name>
    <dbReference type="NCBI Taxonomy" id="98765"/>
    <lineage>
        <taxon>Eukaryota</taxon>
        <taxon>Fungi</taxon>
        <taxon>Dikarya</taxon>
        <taxon>Basidiomycota</taxon>
        <taxon>Agaricomycotina</taxon>
        <taxon>Agaricomycetes</taxon>
        <taxon>Polyporales</taxon>
        <taxon>Meruliaceae</taxon>
        <taxon>Hermanssonia</taxon>
    </lineage>
</organism>
<accession>A0A4S4K8L1</accession>
<dbReference type="Pfam" id="PF14214">
    <property type="entry name" value="Helitron_like_N"/>
    <property type="match status" value="1"/>
</dbReference>
<comment type="caution">
    <text evidence="2">The sequence shown here is derived from an EMBL/GenBank/DDBJ whole genome shotgun (WGS) entry which is preliminary data.</text>
</comment>
<proteinExistence type="predicted"/>
<evidence type="ECO:0000259" key="1">
    <source>
        <dbReference type="Pfam" id="PF14214"/>
    </source>
</evidence>
<protein>
    <recommendedName>
        <fullName evidence="1">Helitron helicase-like domain-containing protein</fullName>
    </recommendedName>
</protein>
<keyword evidence="3" id="KW-1185">Reference proteome</keyword>
<evidence type="ECO:0000313" key="3">
    <source>
        <dbReference type="Proteomes" id="UP000309038"/>
    </source>
</evidence>
<gene>
    <name evidence="2" type="ORF">EW026_g7271</name>
</gene>
<dbReference type="InterPro" id="IPR025476">
    <property type="entry name" value="Helitron_helicase-like"/>
</dbReference>